<dbReference type="EMBL" id="GGFM01010088">
    <property type="protein sequence ID" value="MBW30839.1"/>
    <property type="molecule type" value="Transcribed_RNA"/>
</dbReference>
<organism evidence="1">
    <name type="scientific">Anopheles braziliensis</name>
    <dbReference type="NCBI Taxonomy" id="58242"/>
    <lineage>
        <taxon>Eukaryota</taxon>
        <taxon>Metazoa</taxon>
        <taxon>Ecdysozoa</taxon>
        <taxon>Arthropoda</taxon>
        <taxon>Hexapoda</taxon>
        <taxon>Insecta</taxon>
        <taxon>Pterygota</taxon>
        <taxon>Neoptera</taxon>
        <taxon>Endopterygota</taxon>
        <taxon>Diptera</taxon>
        <taxon>Nematocera</taxon>
        <taxon>Culicoidea</taxon>
        <taxon>Culicidae</taxon>
        <taxon>Anophelinae</taxon>
        <taxon>Anopheles</taxon>
    </lineage>
</organism>
<protein>
    <submittedName>
        <fullName evidence="1">Putative secreted peptide</fullName>
    </submittedName>
</protein>
<accession>A0A2M3ZQN1</accession>
<dbReference type="AlphaFoldDB" id="A0A2M3ZQN1"/>
<reference evidence="1" key="1">
    <citation type="submission" date="2018-01" db="EMBL/GenBank/DDBJ databases">
        <title>An insight into the sialome of Amazonian anophelines.</title>
        <authorList>
            <person name="Ribeiro J.M."/>
            <person name="Scarpassa V."/>
            <person name="Calvo E."/>
        </authorList>
    </citation>
    <scope>NUCLEOTIDE SEQUENCE</scope>
    <source>
        <tissue evidence="1">Salivary glands</tissue>
    </source>
</reference>
<proteinExistence type="predicted"/>
<evidence type="ECO:0000313" key="1">
    <source>
        <dbReference type="EMBL" id="MBW30839.1"/>
    </source>
</evidence>
<name>A0A2M3ZQN1_9DIPT</name>
<sequence length="163" mass="17551">MPLRFSSRWFVIDAIVIVTAADIITARSTVGVDVAIDTTGAVCYCCYYLGFSMTTCLNAPAGIRERTSWLPTIVVPSLLMYSASPVGFFSSSMCSSLVFFSSSSIISPVLTRVPSTRPDSVGPVPLSPSSPAAPFFRRSTADFMRSSEPVSLIGIELELGFLW</sequence>